<dbReference type="PANTHER" id="PTHR10625:SF19">
    <property type="entry name" value="HISTONE DEACETYLASE 12"/>
    <property type="match status" value="1"/>
</dbReference>
<dbReference type="GO" id="GO:0040029">
    <property type="term" value="P:epigenetic regulation of gene expression"/>
    <property type="evidence" value="ECO:0007669"/>
    <property type="project" value="TreeGrafter"/>
</dbReference>
<keyword evidence="5" id="KW-1185">Reference proteome</keyword>
<organism evidence="4 5">
    <name type="scientific">Roseibium hamelinense</name>
    <dbReference type="NCBI Taxonomy" id="150831"/>
    <lineage>
        <taxon>Bacteria</taxon>
        <taxon>Pseudomonadati</taxon>
        <taxon>Pseudomonadota</taxon>
        <taxon>Alphaproteobacteria</taxon>
        <taxon>Hyphomicrobiales</taxon>
        <taxon>Stappiaceae</taxon>
        <taxon>Roseibium</taxon>
    </lineage>
</organism>
<dbReference type="InterPro" id="IPR044150">
    <property type="entry name" value="HDAC_classIV"/>
</dbReference>
<dbReference type="Proteomes" id="UP000320593">
    <property type="component" value="Unassembled WGS sequence"/>
</dbReference>
<dbReference type="PRINTS" id="PR01270">
    <property type="entry name" value="HDASUPER"/>
</dbReference>
<dbReference type="InterPro" id="IPR037138">
    <property type="entry name" value="His_deacetylse_dom_sf"/>
</dbReference>
<evidence type="ECO:0000259" key="3">
    <source>
        <dbReference type="Pfam" id="PF00850"/>
    </source>
</evidence>
<dbReference type="InterPro" id="IPR000286">
    <property type="entry name" value="HDACs"/>
</dbReference>
<dbReference type="EMBL" id="VLLF01000007">
    <property type="protein sequence ID" value="TWI84651.1"/>
    <property type="molecule type" value="Genomic_DNA"/>
</dbReference>
<dbReference type="CDD" id="cd09993">
    <property type="entry name" value="HDAC_classIV"/>
    <property type="match status" value="1"/>
</dbReference>
<dbReference type="GO" id="GO:0004407">
    <property type="term" value="F:histone deacetylase activity"/>
    <property type="evidence" value="ECO:0007669"/>
    <property type="project" value="InterPro"/>
</dbReference>
<proteinExistence type="inferred from homology"/>
<dbReference type="GO" id="GO:0016787">
    <property type="term" value="F:hydrolase activity"/>
    <property type="evidence" value="ECO:0007669"/>
    <property type="project" value="UniProtKB-KW"/>
</dbReference>
<dbReference type="AlphaFoldDB" id="A0A562STR4"/>
<gene>
    <name evidence="4" type="ORF">JM93_02985</name>
</gene>
<dbReference type="Gene3D" id="3.40.800.20">
    <property type="entry name" value="Histone deacetylase domain"/>
    <property type="match status" value="1"/>
</dbReference>
<comment type="caution">
    <text evidence="4">The sequence shown here is derived from an EMBL/GenBank/DDBJ whole genome shotgun (WGS) entry which is preliminary data.</text>
</comment>
<evidence type="ECO:0000256" key="1">
    <source>
        <dbReference type="ARBA" id="ARBA00005947"/>
    </source>
</evidence>
<comment type="similarity">
    <text evidence="1">Belongs to the histone deacetylase family.</text>
</comment>
<dbReference type="Pfam" id="PF00850">
    <property type="entry name" value="Hist_deacetyl"/>
    <property type="match status" value="1"/>
</dbReference>
<dbReference type="SUPFAM" id="SSF52768">
    <property type="entry name" value="Arginase/deacetylase"/>
    <property type="match status" value="1"/>
</dbReference>
<evidence type="ECO:0000256" key="2">
    <source>
        <dbReference type="ARBA" id="ARBA00022801"/>
    </source>
</evidence>
<dbReference type="PANTHER" id="PTHR10625">
    <property type="entry name" value="HISTONE DEACETYLASE HDAC1-RELATED"/>
    <property type="match status" value="1"/>
</dbReference>
<accession>A0A562STR4</accession>
<reference evidence="4 5" key="1">
    <citation type="submission" date="2019-07" db="EMBL/GenBank/DDBJ databases">
        <title>Genomic Encyclopedia of Archaeal and Bacterial Type Strains, Phase II (KMG-II): from individual species to whole genera.</title>
        <authorList>
            <person name="Goeker M."/>
        </authorList>
    </citation>
    <scope>NUCLEOTIDE SEQUENCE [LARGE SCALE GENOMIC DNA]</scope>
    <source>
        <strain evidence="4 5">ATCC BAA-252</strain>
    </source>
</reference>
<feature type="domain" description="Histone deacetylase" evidence="3">
    <location>
        <begin position="44"/>
        <end position="306"/>
    </location>
</feature>
<dbReference type="InterPro" id="IPR023696">
    <property type="entry name" value="Ureohydrolase_dom_sf"/>
</dbReference>
<dbReference type="InterPro" id="IPR023801">
    <property type="entry name" value="His_deacetylse_dom"/>
</dbReference>
<sequence>MTEQECLTCTITDLHFTADKPITSHMSVPFVHHPAYCADLPANHRFPMDKFRAVAALIRSEGLLSAQDFMRPRPAPFDWVALAHDPAYVDQVFHNKVPTAVAREIGFPMREDISLRARCATGGSVLTGYLALEHGLACNTAGGSHHARRAHGAGFCVFNDVAVAIRVMQADGAIQKALVIDLDVHQGDGTADIFSGDPNVFTFSMHAEKNYPVRKVPSDWDIGLTDDTGDAEYLRILRYALGELIQKGPWDIAFFNAGVDPFEGDRLGRLAMSREGLIERDRLVISTLRQENIPVAGVLGGGYSTDIDELADRHVGLHRAAIHVRAEAERA</sequence>
<name>A0A562STR4_9HYPH</name>
<protein>
    <submittedName>
        <fullName evidence="4">Acetoin utilization deacetylase AcuC-like enzyme</fullName>
    </submittedName>
</protein>
<evidence type="ECO:0000313" key="5">
    <source>
        <dbReference type="Proteomes" id="UP000320593"/>
    </source>
</evidence>
<evidence type="ECO:0000313" key="4">
    <source>
        <dbReference type="EMBL" id="TWI84651.1"/>
    </source>
</evidence>
<keyword evidence="2" id="KW-0378">Hydrolase</keyword>